<dbReference type="KEGG" id="psim:KR76_03340"/>
<accession>A0A0A1DHG4</accession>
<keyword evidence="2" id="KW-1185">Reference proteome</keyword>
<name>A0A0A1DHG4_NOCSI</name>
<reference evidence="1 2" key="1">
    <citation type="journal article" date="2015" name="Genome Announc.">
        <title>Complete Genome Sequence of Steroid-Transforming Nocardioides simplex VKM Ac-2033D.</title>
        <authorList>
            <person name="Shtratnikova V.Y."/>
            <person name="Schelkunov M.I."/>
            <person name="Pekov Y.A."/>
            <person name="Fokina V.V."/>
            <person name="Logacheva M.D."/>
            <person name="Sokolov S.L."/>
            <person name="Bragin E.Y."/>
            <person name="Ashapkin V.V."/>
            <person name="Donova M.V."/>
        </authorList>
    </citation>
    <scope>NUCLEOTIDE SEQUENCE [LARGE SCALE GENOMIC DNA]</scope>
    <source>
        <strain evidence="1 2">VKM Ac-2033D</strain>
    </source>
</reference>
<dbReference type="RefSeq" id="WP_038676613.1">
    <property type="nucleotide sequence ID" value="NZ_BJMC01000005.1"/>
</dbReference>
<dbReference type="EMBL" id="CP009896">
    <property type="protein sequence ID" value="AIY16032.1"/>
    <property type="molecule type" value="Genomic_DNA"/>
</dbReference>
<dbReference type="STRING" id="2045.KR76_03340"/>
<sequence>MKVLLLSTTSRMSRAWLAEALEPLADRDLDLALAVLRRPAEPLPVRRCLVLGASLRPRRQVVEARTQGGPRPAPAGRRRKMLRKLDRRLLKVAPDKYGADNSLLFAAGAIWSPQLREEFRGADLVICLDLATTWAGWHLARRIEGPEVVFSVAGAVRKLAELEAAA</sequence>
<proteinExistence type="predicted"/>
<dbReference type="AlphaFoldDB" id="A0A0A1DHG4"/>
<protein>
    <submittedName>
        <fullName evidence="1">Uncharacterized protein</fullName>
    </submittedName>
</protein>
<evidence type="ECO:0000313" key="1">
    <source>
        <dbReference type="EMBL" id="AIY16032.1"/>
    </source>
</evidence>
<organism evidence="1 2">
    <name type="scientific">Nocardioides simplex</name>
    <name type="common">Arthrobacter simplex</name>
    <dbReference type="NCBI Taxonomy" id="2045"/>
    <lineage>
        <taxon>Bacteria</taxon>
        <taxon>Bacillati</taxon>
        <taxon>Actinomycetota</taxon>
        <taxon>Actinomycetes</taxon>
        <taxon>Propionibacteriales</taxon>
        <taxon>Nocardioidaceae</taxon>
        <taxon>Pimelobacter</taxon>
    </lineage>
</organism>
<dbReference type="HOGENOM" id="CLU_1600990_0_0_11"/>
<dbReference type="Proteomes" id="UP000030300">
    <property type="component" value="Chromosome"/>
</dbReference>
<gene>
    <name evidence="1" type="ORF">KR76_03340</name>
</gene>
<dbReference type="OrthoDB" id="5144223at2"/>
<dbReference type="GeneID" id="96608006"/>
<evidence type="ECO:0000313" key="2">
    <source>
        <dbReference type="Proteomes" id="UP000030300"/>
    </source>
</evidence>